<feature type="region of interest" description="Disordered" evidence="18">
    <location>
        <begin position="413"/>
        <end position="433"/>
    </location>
</feature>
<dbReference type="SMART" id="SM00220">
    <property type="entry name" value="S_TKc"/>
    <property type="match status" value="1"/>
</dbReference>
<keyword evidence="13" id="KW-0325">Glycoprotein</keyword>
<organism evidence="21 22">
    <name type="scientific">Malus domestica</name>
    <name type="common">Apple</name>
    <name type="synonym">Pyrus malus</name>
    <dbReference type="NCBI Taxonomy" id="3750"/>
    <lineage>
        <taxon>Eukaryota</taxon>
        <taxon>Viridiplantae</taxon>
        <taxon>Streptophyta</taxon>
        <taxon>Embryophyta</taxon>
        <taxon>Tracheophyta</taxon>
        <taxon>Spermatophyta</taxon>
        <taxon>Magnoliopsida</taxon>
        <taxon>eudicotyledons</taxon>
        <taxon>Gunneridae</taxon>
        <taxon>Pentapetalae</taxon>
        <taxon>rosids</taxon>
        <taxon>fabids</taxon>
        <taxon>Rosales</taxon>
        <taxon>Rosaceae</taxon>
        <taxon>Amygdaloideae</taxon>
        <taxon>Maleae</taxon>
        <taxon>Malus</taxon>
    </lineage>
</organism>
<feature type="compositionally biased region" description="Low complexity" evidence="18">
    <location>
        <begin position="850"/>
        <end position="868"/>
    </location>
</feature>
<evidence type="ECO:0000256" key="13">
    <source>
        <dbReference type="ARBA" id="ARBA00023180"/>
    </source>
</evidence>
<evidence type="ECO:0000256" key="19">
    <source>
        <dbReference type="SAM" id="SignalP"/>
    </source>
</evidence>
<evidence type="ECO:0000256" key="16">
    <source>
        <dbReference type="ARBA" id="ARBA00048679"/>
    </source>
</evidence>
<reference evidence="21 22" key="1">
    <citation type="submission" date="2018-10" db="EMBL/GenBank/DDBJ databases">
        <title>A high-quality apple genome assembly.</title>
        <authorList>
            <person name="Hu J."/>
        </authorList>
    </citation>
    <scope>NUCLEOTIDE SEQUENCE [LARGE SCALE GENOMIC DNA]</scope>
    <source>
        <strain evidence="22">cv. HFTH1</strain>
        <tissue evidence="21">Young leaf</tissue>
    </source>
</reference>
<dbReference type="OrthoDB" id="1903759at2759"/>
<evidence type="ECO:0000256" key="11">
    <source>
        <dbReference type="ARBA" id="ARBA00022989"/>
    </source>
</evidence>
<keyword evidence="9" id="KW-0418">Kinase</keyword>
<dbReference type="FunFam" id="2.60.120.430:FF:000007">
    <property type="entry name" value="FERONIA receptor-like kinase"/>
    <property type="match status" value="1"/>
</dbReference>
<dbReference type="PROSITE" id="PS50011">
    <property type="entry name" value="PROTEIN_KINASE_DOM"/>
    <property type="match status" value="1"/>
</dbReference>
<dbReference type="SMR" id="A0A498K3M8"/>
<keyword evidence="14" id="KW-0278">Fertilization</keyword>
<dbReference type="PANTHER" id="PTHR34590:SF5">
    <property type="entry name" value="OS04G0586500 PROTEIN"/>
    <property type="match status" value="1"/>
</dbReference>
<dbReference type="FunFam" id="2.60.120.430:FF:000003">
    <property type="entry name" value="FERONIA receptor-like kinase"/>
    <property type="match status" value="1"/>
</dbReference>
<dbReference type="GO" id="GO:0004674">
    <property type="term" value="F:protein serine/threonine kinase activity"/>
    <property type="evidence" value="ECO:0007669"/>
    <property type="project" value="UniProtKB-KW"/>
</dbReference>
<feature type="signal peptide" evidence="19">
    <location>
        <begin position="1"/>
        <end position="23"/>
    </location>
</feature>
<evidence type="ECO:0000256" key="7">
    <source>
        <dbReference type="ARBA" id="ARBA00022729"/>
    </source>
</evidence>
<sequence>MYIKTPILLFLAFASVFLNGLDAAKPGSDPLILGCGADNEAKDADGRKWQPDKKYLADSSKTTSAQAQYQDPALLSEVPYMKARIFTANTTYKLPVQPKQRYMLRLYFYPAVYGSNNAEGSYFSVVANGITLLQNFSASITCRALTQAYIMREYMLAPLNKDSLDVTFSPSSGFAFVNGIELIGAPDMFGDAAIVGSSDQTFDGKSSNLQTMFRVNIGGQFISPTNDSGTLTRTWYDDFAYVYGAQLGVTNEAAKNVKIDYKDMPPYIAPVDIYRTSRSMGEKKDINLGYNLTWVFNQVDAKFMYLVRLHFCDFYLTKANQIVFTIYINNQTAEAEADVIGWTGGKGVTTYRDYVVAANEGFNGDLWLALHPSKKSSPEFYDSLLNGVEIFKLEQGKNLAGPNPKISDMLAKDEQEKRSFQSQQQQGGSGTNKAHVIGGAAGGAAAFGIVAALCIAVYQRKKRAPGSDAHTTSWLPIYGNSHTSGTKSTISGKSNASTHLSSAAQGRCRRFTFPEMKHATKNFDESNVIGVGGFGKVYKGVIDGGTKVAIKRSNPQSEQGVNEFQTEIEMLSELRHKHLVSLIGFCEEDSEMCLVYDYMSRGTMREHLYKGNKSQGQLSWKKRLEICIGAAKGLHYLHTGARWTIIHRDVKTTNILLDENWEAKVSDFGLSKTGPNMDQGHVSTVVKGSFGYLDPEYFRRQQLTEKSDVYSFGVVLFEALFARPALNPSLSKEQVSLADWALHCQRKGIVEENIDPHLKGKVNMESVKKFADTAEKCLSESGIDRPTLNDILWNLEFALQLQDDTDGSSHSSRRERSDSDDPHLRNQNMMAIHYSNLSLGSESDLVEESNTNPNNNNNNNNTATNENTGDTSAIFSQIVKPEGR</sequence>
<evidence type="ECO:0000256" key="17">
    <source>
        <dbReference type="PROSITE-ProRule" id="PRU10141"/>
    </source>
</evidence>
<feature type="chain" id="PRO_5019770535" description="non-specific serine/threonine protein kinase" evidence="19">
    <location>
        <begin position="24"/>
        <end position="884"/>
    </location>
</feature>
<dbReference type="InterPro" id="IPR008271">
    <property type="entry name" value="Ser/Thr_kinase_AS"/>
</dbReference>
<evidence type="ECO:0000256" key="6">
    <source>
        <dbReference type="ARBA" id="ARBA00022692"/>
    </source>
</evidence>
<keyword evidence="8 17" id="KW-0547">Nucleotide-binding</keyword>
<evidence type="ECO:0000256" key="2">
    <source>
        <dbReference type="ARBA" id="ARBA00012513"/>
    </source>
</evidence>
<keyword evidence="22" id="KW-1185">Reference proteome</keyword>
<evidence type="ECO:0000256" key="3">
    <source>
        <dbReference type="ARBA" id="ARBA00022475"/>
    </source>
</evidence>
<dbReference type="InterPro" id="IPR000719">
    <property type="entry name" value="Prot_kinase_dom"/>
</dbReference>
<keyword evidence="4" id="KW-0723">Serine/threonine-protein kinase</keyword>
<evidence type="ECO:0000259" key="20">
    <source>
        <dbReference type="PROSITE" id="PS50011"/>
    </source>
</evidence>
<dbReference type="GO" id="GO:0004714">
    <property type="term" value="F:transmembrane receptor protein tyrosine kinase activity"/>
    <property type="evidence" value="ECO:0007669"/>
    <property type="project" value="InterPro"/>
</dbReference>
<dbReference type="PROSITE" id="PS00108">
    <property type="entry name" value="PROTEIN_KINASE_ST"/>
    <property type="match status" value="1"/>
</dbReference>
<evidence type="ECO:0000256" key="18">
    <source>
        <dbReference type="SAM" id="MobiDB-lite"/>
    </source>
</evidence>
<protein>
    <recommendedName>
        <fullName evidence="2">non-specific serine/threonine protein kinase</fullName>
        <ecNumber evidence="2">2.7.11.1</ecNumber>
    </recommendedName>
</protein>
<dbReference type="Gene3D" id="1.10.510.10">
    <property type="entry name" value="Transferase(Phosphotransferase) domain 1"/>
    <property type="match status" value="1"/>
</dbReference>
<comment type="catalytic activity">
    <reaction evidence="16">
        <text>L-seryl-[protein] + ATP = O-phospho-L-seryl-[protein] + ADP + H(+)</text>
        <dbReference type="Rhea" id="RHEA:17989"/>
        <dbReference type="Rhea" id="RHEA-COMP:9863"/>
        <dbReference type="Rhea" id="RHEA-COMP:11604"/>
        <dbReference type="ChEBI" id="CHEBI:15378"/>
        <dbReference type="ChEBI" id="CHEBI:29999"/>
        <dbReference type="ChEBI" id="CHEBI:30616"/>
        <dbReference type="ChEBI" id="CHEBI:83421"/>
        <dbReference type="ChEBI" id="CHEBI:456216"/>
        <dbReference type="EC" id="2.7.11.1"/>
    </reaction>
</comment>
<proteinExistence type="predicted"/>
<dbReference type="InterPro" id="IPR001245">
    <property type="entry name" value="Ser-Thr/Tyr_kinase_cat_dom"/>
</dbReference>
<comment type="caution">
    <text evidence="21">The sequence shown here is derived from an EMBL/GenBank/DDBJ whole genome shotgun (WGS) entry which is preliminary data.</text>
</comment>
<dbReference type="PANTHER" id="PTHR34590">
    <property type="entry name" value="OS03G0124300 PROTEIN-RELATED"/>
    <property type="match status" value="1"/>
</dbReference>
<evidence type="ECO:0000313" key="21">
    <source>
        <dbReference type="EMBL" id="RXI02006.1"/>
    </source>
</evidence>
<keyword evidence="11" id="KW-1133">Transmembrane helix</keyword>
<feature type="domain" description="Protein kinase" evidence="20">
    <location>
        <begin position="523"/>
        <end position="798"/>
    </location>
</feature>
<keyword evidence="6" id="KW-0812">Transmembrane</keyword>
<feature type="region of interest" description="Disordered" evidence="18">
    <location>
        <begin position="842"/>
        <end position="884"/>
    </location>
</feature>
<feature type="region of interest" description="Disordered" evidence="18">
    <location>
        <begin position="804"/>
        <end position="826"/>
    </location>
</feature>
<evidence type="ECO:0000256" key="9">
    <source>
        <dbReference type="ARBA" id="ARBA00022777"/>
    </source>
</evidence>
<dbReference type="Gene3D" id="3.30.200.20">
    <property type="entry name" value="Phosphorylase Kinase, domain 1"/>
    <property type="match status" value="1"/>
</dbReference>
<evidence type="ECO:0000256" key="1">
    <source>
        <dbReference type="ARBA" id="ARBA00004251"/>
    </source>
</evidence>
<keyword evidence="10 17" id="KW-0067">ATP-binding</keyword>
<feature type="binding site" evidence="17">
    <location>
        <position position="551"/>
    </location>
    <ligand>
        <name>ATP</name>
        <dbReference type="ChEBI" id="CHEBI:30616"/>
    </ligand>
</feature>
<dbReference type="InterPro" id="IPR011009">
    <property type="entry name" value="Kinase-like_dom_sf"/>
</dbReference>
<dbReference type="PROSITE" id="PS00107">
    <property type="entry name" value="PROTEIN_KINASE_ATP"/>
    <property type="match status" value="1"/>
</dbReference>
<evidence type="ECO:0000256" key="15">
    <source>
        <dbReference type="ARBA" id="ARBA00047899"/>
    </source>
</evidence>
<comment type="catalytic activity">
    <reaction evidence="15">
        <text>L-threonyl-[protein] + ATP = O-phospho-L-threonyl-[protein] + ADP + H(+)</text>
        <dbReference type="Rhea" id="RHEA:46608"/>
        <dbReference type="Rhea" id="RHEA-COMP:11060"/>
        <dbReference type="Rhea" id="RHEA-COMP:11605"/>
        <dbReference type="ChEBI" id="CHEBI:15378"/>
        <dbReference type="ChEBI" id="CHEBI:30013"/>
        <dbReference type="ChEBI" id="CHEBI:30616"/>
        <dbReference type="ChEBI" id="CHEBI:61977"/>
        <dbReference type="ChEBI" id="CHEBI:456216"/>
        <dbReference type="EC" id="2.7.11.1"/>
    </reaction>
</comment>
<dbReference type="FunFam" id="3.30.200.20:FF:000039">
    <property type="entry name" value="receptor-like protein kinase FERONIA"/>
    <property type="match status" value="1"/>
</dbReference>
<dbReference type="AlphaFoldDB" id="A0A498K3M8"/>
<evidence type="ECO:0000313" key="22">
    <source>
        <dbReference type="Proteomes" id="UP000290289"/>
    </source>
</evidence>
<evidence type="ECO:0000256" key="10">
    <source>
        <dbReference type="ARBA" id="ARBA00022840"/>
    </source>
</evidence>
<dbReference type="InterPro" id="IPR017441">
    <property type="entry name" value="Protein_kinase_ATP_BS"/>
</dbReference>
<keyword evidence="12" id="KW-0472">Membrane</keyword>
<evidence type="ECO:0000256" key="14">
    <source>
        <dbReference type="ARBA" id="ARBA00023279"/>
    </source>
</evidence>
<evidence type="ECO:0000256" key="4">
    <source>
        <dbReference type="ARBA" id="ARBA00022527"/>
    </source>
</evidence>
<dbReference type="EC" id="2.7.11.1" evidence="2"/>
<evidence type="ECO:0000256" key="5">
    <source>
        <dbReference type="ARBA" id="ARBA00022679"/>
    </source>
</evidence>
<dbReference type="EMBL" id="RDQH01000330">
    <property type="protein sequence ID" value="RXI02006.1"/>
    <property type="molecule type" value="Genomic_DNA"/>
</dbReference>
<keyword evidence="3" id="KW-1003">Cell membrane</keyword>
<dbReference type="Gramene" id="mRNA:MD04G0194800">
    <property type="protein sequence ID" value="CDS:MD04G0194800.1"/>
    <property type="gene ID" value="MD04G0194800"/>
</dbReference>
<dbReference type="Pfam" id="PF07714">
    <property type="entry name" value="PK_Tyr_Ser-Thr"/>
    <property type="match status" value="1"/>
</dbReference>
<keyword evidence="5" id="KW-0808">Transferase</keyword>
<gene>
    <name evidence="21" type="ORF">DVH24_015355</name>
</gene>
<dbReference type="CDD" id="cd14066">
    <property type="entry name" value="STKc_IRAK"/>
    <property type="match status" value="1"/>
</dbReference>
<evidence type="ECO:0000256" key="12">
    <source>
        <dbReference type="ARBA" id="ARBA00023136"/>
    </source>
</evidence>
<dbReference type="InterPro" id="IPR045272">
    <property type="entry name" value="ANXUR1/2-like"/>
</dbReference>
<dbReference type="Pfam" id="PF12819">
    <property type="entry name" value="Malectin_like"/>
    <property type="match status" value="1"/>
</dbReference>
<dbReference type="FunFam" id="1.10.510.10:FF:000058">
    <property type="entry name" value="Receptor-like protein kinase FERONIA"/>
    <property type="match status" value="1"/>
</dbReference>
<dbReference type="GO" id="GO:0005886">
    <property type="term" value="C:plasma membrane"/>
    <property type="evidence" value="ECO:0007669"/>
    <property type="project" value="UniProtKB-SubCell"/>
</dbReference>
<keyword evidence="7 19" id="KW-0732">Signal</keyword>
<dbReference type="Gene3D" id="2.60.120.430">
    <property type="entry name" value="Galactose-binding lectin"/>
    <property type="match status" value="2"/>
</dbReference>
<feature type="compositionally biased region" description="Basic and acidic residues" evidence="18">
    <location>
        <begin position="812"/>
        <end position="824"/>
    </location>
</feature>
<comment type="subcellular location">
    <subcellularLocation>
        <location evidence="1">Cell membrane</location>
        <topology evidence="1">Single-pass type I membrane protein</topology>
    </subcellularLocation>
</comment>
<evidence type="ECO:0000256" key="8">
    <source>
        <dbReference type="ARBA" id="ARBA00022741"/>
    </source>
</evidence>
<dbReference type="InterPro" id="IPR024788">
    <property type="entry name" value="Malectin-like_Carb-bd_dom"/>
</dbReference>
<dbReference type="Proteomes" id="UP000290289">
    <property type="component" value="Chromosome 4"/>
</dbReference>
<dbReference type="GO" id="GO:0005524">
    <property type="term" value="F:ATP binding"/>
    <property type="evidence" value="ECO:0007669"/>
    <property type="project" value="UniProtKB-UniRule"/>
</dbReference>
<accession>A0A498K3M8</accession>
<name>A0A498K3M8_MALDO</name>
<dbReference type="SUPFAM" id="SSF56112">
    <property type="entry name" value="Protein kinase-like (PK-like)"/>
    <property type="match status" value="1"/>
</dbReference>